<dbReference type="SMART" id="SM00360">
    <property type="entry name" value="RRM"/>
    <property type="match status" value="1"/>
</dbReference>
<dbReference type="SUPFAM" id="SSF54928">
    <property type="entry name" value="RNA-binding domain, RBD"/>
    <property type="match status" value="1"/>
</dbReference>
<dbReference type="GeneID" id="7442921"/>
<evidence type="ECO:0000256" key="2">
    <source>
        <dbReference type="SAM" id="MobiDB-lite"/>
    </source>
</evidence>
<dbReference type="eggNOG" id="ENOG502SU41">
    <property type="taxonomic scope" value="Eukaryota"/>
</dbReference>
<protein>
    <recommendedName>
        <fullName evidence="3">RRM domain-containing protein</fullName>
    </recommendedName>
</protein>
<reference evidence="4 5" key="2">
    <citation type="journal article" date="2008" name="Nature">
        <title>The Phaeodactylum genome reveals the evolutionary history of diatom genomes.</title>
        <authorList>
            <person name="Bowler C."/>
            <person name="Allen A.E."/>
            <person name="Badger J.H."/>
            <person name="Grimwood J."/>
            <person name="Jabbari K."/>
            <person name="Kuo A."/>
            <person name="Maheswari U."/>
            <person name="Martens C."/>
            <person name="Maumus F."/>
            <person name="Otillar R.P."/>
            <person name="Rayko E."/>
            <person name="Salamov A."/>
            <person name="Vandepoele K."/>
            <person name="Beszteri B."/>
            <person name="Gruber A."/>
            <person name="Heijde M."/>
            <person name="Katinka M."/>
            <person name="Mock T."/>
            <person name="Valentin K."/>
            <person name="Verret F."/>
            <person name="Berges J.A."/>
            <person name="Brownlee C."/>
            <person name="Cadoret J.P."/>
            <person name="Chiovitti A."/>
            <person name="Choi C.J."/>
            <person name="Coesel S."/>
            <person name="De Martino A."/>
            <person name="Detter J.C."/>
            <person name="Durkin C."/>
            <person name="Falciatore A."/>
            <person name="Fournet J."/>
            <person name="Haruta M."/>
            <person name="Huysman M.J."/>
            <person name="Jenkins B.D."/>
            <person name="Jiroutova K."/>
            <person name="Jorgensen R.E."/>
            <person name="Joubert Y."/>
            <person name="Kaplan A."/>
            <person name="Kroger N."/>
            <person name="Kroth P.G."/>
            <person name="La Roche J."/>
            <person name="Lindquist E."/>
            <person name="Lommer M."/>
            <person name="Martin-Jezequel V."/>
            <person name="Lopez P.J."/>
            <person name="Lucas S."/>
            <person name="Mangogna M."/>
            <person name="McGinnis K."/>
            <person name="Medlin L.K."/>
            <person name="Montsant A."/>
            <person name="Oudot-Le Secq M.P."/>
            <person name="Napoli C."/>
            <person name="Obornik M."/>
            <person name="Parker M.S."/>
            <person name="Petit J.L."/>
            <person name="Porcel B.M."/>
            <person name="Poulsen N."/>
            <person name="Robison M."/>
            <person name="Rychlewski L."/>
            <person name="Rynearson T.A."/>
            <person name="Schmutz J."/>
            <person name="Shapiro H."/>
            <person name="Siaut M."/>
            <person name="Stanley M."/>
            <person name="Sussman M.R."/>
            <person name="Taylor A.R."/>
            <person name="Vardi A."/>
            <person name="von Dassow P."/>
            <person name="Vyverman W."/>
            <person name="Willis A."/>
            <person name="Wyrwicz L.S."/>
            <person name="Rokhsar D.S."/>
            <person name="Weissenbach J."/>
            <person name="Armbrust E.V."/>
            <person name="Green B.R."/>
            <person name="Van de Peer Y."/>
            <person name="Grigoriev I.V."/>
        </authorList>
    </citation>
    <scope>NUCLEOTIDE SEQUENCE [LARGE SCALE GENOMIC DNA]</scope>
    <source>
        <strain evidence="4 5">CCMP1335</strain>
    </source>
</reference>
<feature type="compositionally biased region" description="Basic residues" evidence="2">
    <location>
        <begin position="255"/>
        <end position="267"/>
    </location>
</feature>
<feature type="region of interest" description="Disordered" evidence="2">
    <location>
        <begin position="198"/>
        <end position="338"/>
    </location>
</feature>
<feature type="compositionally biased region" description="Acidic residues" evidence="2">
    <location>
        <begin position="19"/>
        <end position="29"/>
    </location>
</feature>
<feature type="compositionally biased region" description="Low complexity" evidence="2">
    <location>
        <begin position="72"/>
        <end position="85"/>
    </location>
</feature>
<feature type="compositionally biased region" description="Basic and acidic residues" evidence="2">
    <location>
        <begin position="202"/>
        <end position="220"/>
    </location>
</feature>
<feature type="region of interest" description="Disordered" evidence="2">
    <location>
        <begin position="1"/>
        <end position="93"/>
    </location>
</feature>
<keyword evidence="1" id="KW-0694">RNA-binding</keyword>
<dbReference type="KEGG" id="tps:THAPSDRAFT_20814"/>
<accession>B8BQU0</accession>
<dbReference type="PaxDb" id="35128-Thaps20814"/>
<feature type="compositionally biased region" description="Basic and acidic residues" evidence="2">
    <location>
        <begin position="287"/>
        <end position="303"/>
    </location>
</feature>
<feature type="compositionally biased region" description="Basic residues" evidence="2">
    <location>
        <begin position="221"/>
        <end position="230"/>
    </location>
</feature>
<name>B8BQU0_THAPS</name>
<dbReference type="GO" id="GO:0003723">
    <property type="term" value="F:RNA binding"/>
    <property type="evidence" value="ECO:0000318"/>
    <property type="project" value="GO_Central"/>
</dbReference>
<evidence type="ECO:0000313" key="5">
    <source>
        <dbReference type="Proteomes" id="UP000001449"/>
    </source>
</evidence>
<dbReference type="EMBL" id="CM000638">
    <property type="protein sequence ID" value="EED95844.1"/>
    <property type="molecule type" value="Genomic_DNA"/>
</dbReference>
<keyword evidence="5" id="KW-1185">Reference proteome</keyword>
<dbReference type="RefSeq" id="XP_002286203.1">
    <property type="nucleotide sequence ID" value="XM_002286167.1"/>
</dbReference>
<feature type="compositionally biased region" description="Basic residues" evidence="2">
    <location>
        <begin position="307"/>
        <end position="326"/>
    </location>
</feature>
<dbReference type="PROSITE" id="PS50102">
    <property type="entry name" value="RRM"/>
    <property type="match status" value="1"/>
</dbReference>
<dbReference type="HOGENOM" id="CLU_822556_0_0_1"/>
<evidence type="ECO:0000256" key="1">
    <source>
        <dbReference type="PROSITE-ProRule" id="PRU00176"/>
    </source>
</evidence>
<dbReference type="Gene3D" id="3.30.70.330">
    <property type="match status" value="1"/>
</dbReference>
<sequence>MDSDEDNELLMAVGAWAEQDADSGGDDVVEQTASDAKSKKKKARKDKSKRDSSKEDKETSQDERGDEPSPQPSQQPSFSKPQFTPSTPPKTYSLHLTKIPFDATQSSIRFAFGEKGCHTTSVRLVYDTDQKSGDRHFRGVAFVDLSDEASFNKGLKLHNTPFLGKGKKVNVRPTRTKTELSQIVKRTEEKVADLIAKSKKRKQDEYEKTKSEVGGDDRRNGGKKTKFNRRDKKDDSKSPRSHDNKSPRFHDDKSQRHHDNKSPRSQHSKNNTPNREDGSKTITPHKGKLEGSKKGHDSQKGGDAKSAGKKKDKSPLKLTKKQRAKKAAVLASKGRKKS</sequence>
<dbReference type="InterPro" id="IPR000504">
    <property type="entry name" value="RRM_dom"/>
</dbReference>
<dbReference type="InterPro" id="IPR035979">
    <property type="entry name" value="RBD_domain_sf"/>
</dbReference>
<gene>
    <name evidence="4" type="ORF">THAPSDRAFT_20814</name>
</gene>
<feature type="compositionally biased region" description="Basic and acidic residues" evidence="2">
    <location>
        <begin position="48"/>
        <end position="67"/>
    </location>
</feature>
<dbReference type="InParanoid" id="B8BQU0"/>
<evidence type="ECO:0000313" key="4">
    <source>
        <dbReference type="EMBL" id="EED95844.1"/>
    </source>
</evidence>
<feature type="domain" description="RRM" evidence="3">
    <location>
        <begin position="92"/>
        <end position="176"/>
    </location>
</feature>
<dbReference type="Proteomes" id="UP000001449">
    <property type="component" value="Chromosome 1"/>
</dbReference>
<dbReference type="AlphaFoldDB" id="B8BQU0"/>
<dbReference type="OMA" id="QIVKRTE"/>
<reference evidence="4 5" key="1">
    <citation type="journal article" date="2004" name="Science">
        <title>The genome of the diatom Thalassiosira pseudonana: ecology, evolution, and metabolism.</title>
        <authorList>
            <person name="Armbrust E.V."/>
            <person name="Berges J.A."/>
            <person name="Bowler C."/>
            <person name="Green B.R."/>
            <person name="Martinez D."/>
            <person name="Putnam N.H."/>
            <person name="Zhou S."/>
            <person name="Allen A.E."/>
            <person name="Apt K.E."/>
            <person name="Bechner M."/>
            <person name="Brzezinski M.A."/>
            <person name="Chaal B.K."/>
            <person name="Chiovitti A."/>
            <person name="Davis A.K."/>
            <person name="Demarest M.S."/>
            <person name="Detter J.C."/>
            <person name="Glavina T."/>
            <person name="Goodstein D."/>
            <person name="Hadi M.Z."/>
            <person name="Hellsten U."/>
            <person name="Hildebrand M."/>
            <person name="Jenkins B.D."/>
            <person name="Jurka J."/>
            <person name="Kapitonov V.V."/>
            <person name="Kroger N."/>
            <person name="Lau W.W."/>
            <person name="Lane T.W."/>
            <person name="Larimer F.W."/>
            <person name="Lippmeier J.C."/>
            <person name="Lucas S."/>
            <person name="Medina M."/>
            <person name="Montsant A."/>
            <person name="Obornik M."/>
            <person name="Parker M.S."/>
            <person name="Palenik B."/>
            <person name="Pazour G.J."/>
            <person name="Richardson P.M."/>
            <person name="Rynearson T.A."/>
            <person name="Saito M.A."/>
            <person name="Schwartz D.C."/>
            <person name="Thamatrakoln K."/>
            <person name="Valentin K."/>
            <person name="Vardi A."/>
            <person name="Wilkerson F.P."/>
            <person name="Rokhsar D.S."/>
        </authorList>
    </citation>
    <scope>NUCLEOTIDE SEQUENCE [LARGE SCALE GENOMIC DNA]</scope>
    <source>
        <strain evidence="4 5">CCMP1335</strain>
    </source>
</reference>
<organism evidence="4 5">
    <name type="scientific">Thalassiosira pseudonana</name>
    <name type="common">Marine diatom</name>
    <name type="synonym">Cyclotella nana</name>
    <dbReference type="NCBI Taxonomy" id="35128"/>
    <lineage>
        <taxon>Eukaryota</taxon>
        <taxon>Sar</taxon>
        <taxon>Stramenopiles</taxon>
        <taxon>Ochrophyta</taxon>
        <taxon>Bacillariophyta</taxon>
        <taxon>Coscinodiscophyceae</taxon>
        <taxon>Thalassiosirophycidae</taxon>
        <taxon>Thalassiosirales</taxon>
        <taxon>Thalassiosiraceae</taxon>
        <taxon>Thalassiosira</taxon>
    </lineage>
</organism>
<dbReference type="InterPro" id="IPR012677">
    <property type="entry name" value="Nucleotide-bd_a/b_plait_sf"/>
</dbReference>
<evidence type="ECO:0000259" key="3">
    <source>
        <dbReference type="PROSITE" id="PS50102"/>
    </source>
</evidence>
<feature type="compositionally biased region" description="Basic residues" evidence="2">
    <location>
        <begin position="38"/>
        <end position="47"/>
    </location>
</feature>
<feature type="compositionally biased region" description="Basic and acidic residues" evidence="2">
    <location>
        <begin position="231"/>
        <end position="254"/>
    </location>
</feature>
<proteinExistence type="predicted"/>